<dbReference type="Proteomes" id="UP001501521">
    <property type="component" value="Unassembled WGS sequence"/>
</dbReference>
<name>A0ABP9EZE4_9ACTN</name>
<evidence type="ECO:0000259" key="2">
    <source>
        <dbReference type="Pfam" id="PF11127"/>
    </source>
</evidence>
<comment type="caution">
    <text evidence="3">The sequence shown here is derived from an EMBL/GenBank/DDBJ whole genome shotgun (WGS) entry which is preliminary data.</text>
</comment>
<dbReference type="InterPro" id="IPR021309">
    <property type="entry name" value="YgaP-like_TM"/>
</dbReference>
<dbReference type="Pfam" id="PF11127">
    <property type="entry name" value="YgaP-like_TM"/>
    <property type="match status" value="1"/>
</dbReference>
<protein>
    <recommendedName>
        <fullName evidence="2">Inner membrane protein YgaP-like transmembrane domain-containing protein</fullName>
    </recommendedName>
</protein>
<dbReference type="EMBL" id="BAABLV010000005">
    <property type="protein sequence ID" value="GAA4889210.1"/>
    <property type="molecule type" value="Genomic_DNA"/>
</dbReference>
<proteinExistence type="predicted"/>
<accession>A0ABP9EZE4</accession>
<keyword evidence="1" id="KW-0812">Transmembrane</keyword>
<dbReference type="RefSeq" id="WP_345577645.1">
    <property type="nucleotide sequence ID" value="NZ_BAABLV010000005.1"/>
</dbReference>
<sequence>MRTHVSTRAEAFNRSGFGVWINSPTGRVFRVVAGTAFLTAGFATAGSAWGVASIVWGILPLTAGLFDVCYISAALGGPLRGGECRAAARTPG</sequence>
<evidence type="ECO:0000313" key="4">
    <source>
        <dbReference type="Proteomes" id="UP001501521"/>
    </source>
</evidence>
<gene>
    <name evidence="3" type="ORF">GCM10025789_01970</name>
</gene>
<evidence type="ECO:0000313" key="3">
    <source>
        <dbReference type="EMBL" id="GAA4889210.1"/>
    </source>
</evidence>
<keyword evidence="1" id="KW-0472">Membrane</keyword>
<feature type="transmembrane region" description="Helical" evidence="1">
    <location>
        <begin position="28"/>
        <end position="48"/>
    </location>
</feature>
<feature type="domain" description="Inner membrane protein YgaP-like transmembrane" evidence="2">
    <location>
        <begin position="25"/>
        <end position="76"/>
    </location>
</feature>
<feature type="transmembrane region" description="Helical" evidence="1">
    <location>
        <begin position="54"/>
        <end position="75"/>
    </location>
</feature>
<organism evidence="3 4">
    <name type="scientific">Tessaracoccus lubricantis</name>
    <dbReference type="NCBI Taxonomy" id="545543"/>
    <lineage>
        <taxon>Bacteria</taxon>
        <taxon>Bacillati</taxon>
        <taxon>Actinomycetota</taxon>
        <taxon>Actinomycetes</taxon>
        <taxon>Propionibacteriales</taxon>
        <taxon>Propionibacteriaceae</taxon>
        <taxon>Tessaracoccus</taxon>
    </lineage>
</organism>
<keyword evidence="4" id="KW-1185">Reference proteome</keyword>
<reference evidence="4" key="1">
    <citation type="journal article" date="2019" name="Int. J. Syst. Evol. Microbiol.">
        <title>The Global Catalogue of Microorganisms (GCM) 10K type strain sequencing project: providing services to taxonomists for standard genome sequencing and annotation.</title>
        <authorList>
            <consortium name="The Broad Institute Genomics Platform"/>
            <consortium name="The Broad Institute Genome Sequencing Center for Infectious Disease"/>
            <person name="Wu L."/>
            <person name="Ma J."/>
        </authorList>
    </citation>
    <scope>NUCLEOTIDE SEQUENCE [LARGE SCALE GENOMIC DNA]</scope>
    <source>
        <strain evidence="4">JCM 19125</strain>
    </source>
</reference>
<evidence type="ECO:0000256" key="1">
    <source>
        <dbReference type="SAM" id="Phobius"/>
    </source>
</evidence>
<keyword evidence="1" id="KW-1133">Transmembrane helix</keyword>